<reference evidence="1 2" key="1">
    <citation type="submission" date="2018-02" db="EMBL/GenBank/DDBJ databases">
        <title>Novel Leptospira species isolated from soil and water in Japan.</title>
        <authorList>
            <person name="Nakao R."/>
            <person name="Masuzawa T."/>
        </authorList>
    </citation>
    <scope>NUCLEOTIDE SEQUENCE [LARGE SCALE GENOMIC DNA]</scope>
    <source>
        <strain evidence="1 2">E8</strain>
    </source>
</reference>
<evidence type="ECO:0000313" key="2">
    <source>
        <dbReference type="Proteomes" id="UP000245076"/>
    </source>
</evidence>
<organism evidence="1 2">
    <name type="scientific">Leptospira johnsonii</name>
    <dbReference type="NCBI Taxonomy" id="1917820"/>
    <lineage>
        <taxon>Bacteria</taxon>
        <taxon>Pseudomonadati</taxon>
        <taxon>Spirochaetota</taxon>
        <taxon>Spirochaetia</taxon>
        <taxon>Leptospirales</taxon>
        <taxon>Leptospiraceae</taxon>
        <taxon>Leptospira</taxon>
    </lineage>
</organism>
<dbReference type="Proteomes" id="UP000245076">
    <property type="component" value="Unassembled WGS sequence"/>
</dbReference>
<dbReference type="EMBL" id="BFAY01000008">
    <property type="protein sequence ID" value="GBF38537.1"/>
    <property type="molecule type" value="Genomic_DNA"/>
</dbReference>
<keyword evidence="2" id="KW-1185">Reference proteome</keyword>
<gene>
    <name evidence="1" type="ORF">LPTSP1_15300</name>
</gene>
<accession>A0A2P2D1L0</accession>
<name>A0A2P2D1L0_9LEPT</name>
<sequence>MEQETVKRLLQINRLEEIRLKQELDEEIAIWRPVVNGILTYSEACEMHPRDLAKANILVDRMIKEQKQAANKSGGK</sequence>
<evidence type="ECO:0000313" key="1">
    <source>
        <dbReference type="EMBL" id="GBF38537.1"/>
    </source>
</evidence>
<dbReference type="AlphaFoldDB" id="A0A2P2D1L0"/>
<proteinExistence type="predicted"/>
<protein>
    <submittedName>
        <fullName evidence="1">Uncharacterized protein</fullName>
    </submittedName>
</protein>
<comment type="caution">
    <text evidence="1">The sequence shown here is derived from an EMBL/GenBank/DDBJ whole genome shotgun (WGS) entry which is preliminary data.</text>
</comment>